<evidence type="ECO:0000313" key="3">
    <source>
        <dbReference type="Proteomes" id="UP000014521"/>
    </source>
</evidence>
<accession>S4GFV3</accession>
<dbReference type="PANTHER" id="PTHR43236:SF2">
    <property type="entry name" value="BLL0069 PROTEIN"/>
    <property type="match status" value="1"/>
</dbReference>
<comment type="caution">
    <text evidence="2">The sequence shown here is derived from an EMBL/GenBank/DDBJ whole genome shotgun (WGS) entry which is preliminary data.</text>
</comment>
<dbReference type="InterPro" id="IPR010359">
    <property type="entry name" value="IrrE_HExxH"/>
</dbReference>
<sequence>MAEYKVDRVDSPEAAARELLQKIYKGRVQLPIDVWGIAKKLKIKAFRGKFKDEENVSGVLYKKEKDSSFTAVINSEEIEVRQRFTLAHEIGHYIHKYQDLPSEQEAGKVEYCNELSSRGIDSEENWANRFAAALLMPMDEINKEWASGKLYEEIAQDFNVSRAALGNRLDELGL</sequence>
<gene>
    <name evidence="2" type="ORF">HMPREF1581_00905</name>
</gene>
<dbReference type="HOGENOM" id="CLU_084682_3_0_11"/>
<dbReference type="Gene3D" id="1.10.10.2910">
    <property type="match status" value="1"/>
</dbReference>
<proteinExistence type="predicted"/>
<dbReference type="AlphaFoldDB" id="S4GFV3"/>
<feature type="domain" description="IrrE N-terminal-like" evidence="1">
    <location>
        <begin position="55"/>
        <end position="169"/>
    </location>
</feature>
<reference evidence="2 3" key="1">
    <citation type="submission" date="2013-06" db="EMBL/GenBank/DDBJ databases">
        <authorList>
            <person name="Weinstock G."/>
            <person name="Sodergren E."/>
            <person name="Lobos E.A."/>
            <person name="Fulton L."/>
            <person name="Fulton R."/>
            <person name="Courtney L."/>
            <person name="Fronick C."/>
            <person name="O'Laughlin M."/>
            <person name="Godfrey J."/>
            <person name="Wilson R.M."/>
            <person name="Miner T."/>
            <person name="Farmer C."/>
            <person name="Delehaunty K."/>
            <person name="Cordes M."/>
            <person name="Minx P."/>
            <person name="Tomlinson C."/>
            <person name="Chen J."/>
            <person name="Wollam A."/>
            <person name="Pepin K.H."/>
            <person name="Bhonagiri V."/>
            <person name="Zhang X."/>
            <person name="Warren W."/>
            <person name="Mitreva M."/>
            <person name="Mardis E.R."/>
            <person name="Wilson R.K."/>
        </authorList>
    </citation>
    <scope>NUCLEOTIDE SEQUENCE [LARGE SCALE GENOMIC DNA]</scope>
    <source>
        <strain evidence="2 3">JCP8108</strain>
    </source>
</reference>
<name>S4GFV3_GARVA</name>
<evidence type="ECO:0000313" key="2">
    <source>
        <dbReference type="EMBL" id="EPI47171.1"/>
    </source>
</evidence>
<dbReference type="Pfam" id="PF06114">
    <property type="entry name" value="Peptidase_M78"/>
    <property type="match status" value="1"/>
</dbReference>
<protein>
    <submittedName>
        <fullName evidence="2">Putative toxin-antitoxin system, toxin component</fullName>
    </submittedName>
</protein>
<dbReference type="PANTHER" id="PTHR43236">
    <property type="entry name" value="ANTITOXIN HIGA1"/>
    <property type="match status" value="1"/>
</dbReference>
<organism evidence="2 3">
    <name type="scientific">Gardnerella vaginalis JCP8108</name>
    <dbReference type="NCBI Taxonomy" id="1261066"/>
    <lineage>
        <taxon>Bacteria</taxon>
        <taxon>Bacillati</taxon>
        <taxon>Actinomycetota</taxon>
        <taxon>Actinomycetes</taxon>
        <taxon>Bifidobacteriales</taxon>
        <taxon>Bifidobacteriaceae</taxon>
        <taxon>Gardnerella</taxon>
    </lineage>
</organism>
<dbReference type="RefSeq" id="WP_016828879.1">
    <property type="nucleotide sequence ID" value="NZ_KE347336.1"/>
</dbReference>
<dbReference type="InterPro" id="IPR052345">
    <property type="entry name" value="Rad_response_metalloprotease"/>
</dbReference>
<dbReference type="PATRIC" id="fig|1261066.4.peg.817"/>
<dbReference type="Proteomes" id="UP000014521">
    <property type="component" value="Unassembled WGS sequence"/>
</dbReference>
<evidence type="ECO:0000259" key="1">
    <source>
        <dbReference type="Pfam" id="PF06114"/>
    </source>
</evidence>
<dbReference type="EMBL" id="ATJJ01000061">
    <property type="protein sequence ID" value="EPI47171.1"/>
    <property type="molecule type" value="Genomic_DNA"/>
</dbReference>